<accession>A0AAD1ZFF7</accession>
<gene>
    <name evidence="1" type="ORF">FPE_LOCUS17478</name>
</gene>
<dbReference type="AlphaFoldDB" id="A0AAD1ZFF7"/>
<protein>
    <submittedName>
        <fullName evidence="1">Uncharacterized protein</fullName>
    </submittedName>
</protein>
<organism evidence="1 2">
    <name type="scientific">Fraxinus pennsylvanica</name>
    <dbReference type="NCBI Taxonomy" id="56036"/>
    <lineage>
        <taxon>Eukaryota</taxon>
        <taxon>Viridiplantae</taxon>
        <taxon>Streptophyta</taxon>
        <taxon>Embryophyta</taxon>
        <taxon>Tracheophyta</taxon>
        <taxon>Spermatophyta</taxon>
        <taxon>Magnoliopsida</taxon>
        <taxon>eudicotyledons</taxon>
        <taxon>Gunneridae</taxon>
        <taxon>Pentapetalae</taxon>
        <taxon>asterids</taxon>
        <taxon>lamiids</taxon>
        <taxon>Lamiales</taxon>
        <taxon>Oleaceae</taxon>
        <taxon>Oleeae</taxon>
        <taxon>Fraxinus</taxon>
    </lineage>
</organism>
<dbReference type="Proteomes" id="UP000834106">
    <property type="component" value="Chromosome 10"/>
</dbReference>
<evidence type="ECO:0000313" key="2">
    <source>
        <dbReference type="Proteomes" id="UP000834106"/>
    </source>
</evidence>
<evidence type="ECO:0000313" key="1">
    <source>
        <dbReference type="EMBL" id="CAI9768812.1"/>
    </source>
</evidence>
<proteinExistence type="predicted"/>
<keyword evidence="2" id="KW-1185">Reference proteome</keyword>
<sequence length="151" mass="16498">MEVGTCHGACNSVVNRSNEGHACASTVVSADMEPYSHIEYSYITSELADPPSETIDLIGKCESGKEIHSHFNGNDCAGELNYPPMLELSLERSYPSFLKDEGAEDTLNHSKASAFSSKAFNNHGSLNLFGQSGWPEETFPNVQMDFTLMPE</sequence>
<dbReference type="EMBL" id="OU503045">
    <property type="protein sequence ID" value="CAI9768812.1"/>
    <property type="molecule type" value="Genomic_DNA"/>
</dbReference>
<reference evidence="1" key="1">
    <citation type="submission" date="2023-05" db="EMBL/GenBank/DDBJ databases">
        <authorList>
            <person name="Huff M."/>
        </authorList>
    </citation>
    <scope>NUCLEOTIDE SEQUENCE</scope>
</reference>
<name>A0AAD1ZFF7_9LAMI</name>